<organism evidence="2 3">
    <name type="scientific">Acrocarpospora pleiomorpha</name>
    <dbReference type="NCBI Taxonomy" id="90975"/>
    <lineage>
        <taxon>Bacteria</taxon>
        <taxon>Bacillati</taxon>
        <taxon>Actinomycetota</taxon>
        <taxon>Actinomycetes</taxon>
        <taxon>Streptosporangiales</taxon>
        <taxon>Streptosporangiaceae</taxon>
        <taxon>Acrocarpospora</taxon>
    </lineage>
</organism>
<sequence>MILTICDVYHSAMAKTGQTSTSTDPAAGLGCTTDTQPTGAGDPDLDVATGLVQLTALVQGVYARVSERHDLTPVQAKLLCVLLDGPRGMADLASCFGVEKAALTGLMDRAERRGLAQRSSVPGDRRALQATLTDTGHQAATAFHAEVSAELSRLIAPLTDADRERFRSTMAEIITRCRTAPSASDRCLS</sequence>
<feature type="domain" description="HTH marR-type" evidence="1">
    <location>
        <begin position="44"/>
        <end position="175"/>
    </location>
</feature>
<dbReference type="EMBL" id="BLAF01000010">
    <property type="protein sequence ID" value="GES19081.1"/>
    <property type="molecule type" value="Genomic_DNA"/>
</dbReference>
<dbReference type="Pfam" id="PF12802">
    <property type="entry name" value="MarR_2"/>
    <property type="match status" value="1"/>
</dbReference>
<dbReference type="InterPro" id="IPR036390">
    <property type="entry name" value="WH_DNA-bd_sf"/>
</dbReference>
<evidence type="ECO:0000313" key="3">
    <source>
        <dbReference type="Proteomes" id="UP000377595"/>
    </source>
</evidence>
<dbReference type="Proteomes" id="UP000377595">
    <property type="component" value="Unassembled WGS sequence"/>
</dbReference>
<dbReference type="InterPro" id="IPR039422">
    <property type="entry name" value="MarR/SlyA-like"/>
</dbReference>
<gene>
    <name evidence="2" type="ORF">Aple_019770</name>
</gene>
<proteinExistence type="predicted"/>
<dbReference type="PROSITE" id="PS50995">
    <property type="entry name" value="HTH_MARR_2"/>
    <property type="match status" value="1"/>
</dbReference>
<dbReference type="PANTHER" id="PTHR33164">
    <property type="entry name" value="TRANSCRIPTIONAL REGULATOR, MARR FAMILY"/>
    <property type="match status" value="1"/>
</dbReference>
<name>A0A5M3XHE6_9ACTN</name>
<dbReference type="Gene3D" id="1.10.10.10">
    <property type="entry name" value="Winged helix-like DNA-binding domain superfamily/Winged helix DNA-binding domain"/>
    <property type="match status" value="1"/>
</dbReference>
<accession>A0A5M3XHE6</accession>
<dbReference type="PANTHER" id="PTHR33164:SF107">
    <property type="entry name" value="TRANSCRIPTIONAL REGULATORY PROTEIN"/>
    <property type="match status" value="1"/>
</dbReference>
<evidence type="ECO:0000259" key="1">
    <source>
        <dbReference type="PROSITE" id="PS50995"/>
    </source>
</evidence>
<dbReference type="InterPro" id="IPR036388">
    <property type="entry name" value="WH-like_DNA-bd_sf"/>
</dbReference>
<dbReference type="SMART" id="SM00347">
    <property type="entry name" value="HTH_MARR"/>
    <property type="match status" value="1"/>
</dbReference>
<evidence type="ECO:0000313" key="2">
    <source>
        <dbReference type="EMBL" id="GES19081.1"/>
    </source>
</evidence>
<dbReference type="PRINTS" id="PR00598">
    <property type="entry name" value="HTHMARR"/>
</dbReference>
<dbReference type="InterPro" id="IPR000835">
    <property type="entry name" value="HTH_MarR-typ"/>
</dbReference>
<keyword evidence="3" id="KW-1185">Reference proteome</keyword>
<comment type="caution">
    <text evidence="2">The sequence shown here is derived from an EMBL/GenBank/DDBJ whole genome shotgun (WGS) entry which is preliminary data.</text>
</comment>
<protein>
    <recommendedName>
        <fullName evidence="1">HTH marR-type domain-containing protein</fullName>
    </recommendedName>
</protein>
<reference evidence="2 3" key="1">
    <citation type="submission" date="2019-10" db="EMBL/GenBank/DDBJ databases">
        <title>Whole genome shotgun sequence of Acrocarpospora pleiomorpha NBRC 16267.</title>
        <authorList>
            <person name="Ichikawa N."/>
            <person name="Kimura A."/>
            <person name="Kitahashi Y."/>
            <person name="Komaki H."/>
            <person name="Oguchi A."/>
        </authorList>
    </citation>
    <scope>NUCLEOTIDE SEQUENCE [LARGE SCALE GENOMIC DNA]</scope>
    <source>
        <strain evidence="2 3">NBRC 16267</strain>
    </source>
</reference>
<dbReference type="SUPFAM" id="SSF46785">
    <property type="entry name" value="Winged helix' DNA-binding domain"/>
    <property type="match status" value="1"/>
</dbReference>
<dbReference type="GO" id="GO:0006950">
    <property type="term" value="P:response to stress"/>
    <property type="evidence" value="ECO:0007669"/>
    <property type="project" value="TreeGrafter"/>
</dbReference>
<dbReference type="GO" id="GO:0003700">
    <property type="term" value="F:DNA-binding transcription factor activity"/>
    <property type="evidence" value="ECO:0007669"/>
    <property type="project" value="InterPro"/>
</dbReference>
<dbReference type="AlphaFoldDB" id="A0A5M3XHE6"/>